<geneLocation type="plasmid" evidence="1">
    <name>unnamed</name>
</geneLocation>
<proteinExistence type="predicted"/>
<organism evidence="1 2">
    <name type="scientific">Borreliella spielmanii A14S</name>
    <dbReference type="NCBI Taxonomy" id="498742"/>
    <lineage>
        <taxon>Bacteria</taxon>
        <taxon>Pseudomonadati</taxon>
        <taxon>Spirochaetota</taxon>
        <taxon>Spirochaetia</taxon>
        <taxon>Spirochaetales</taxon>
        <taxon>Borreliaceae</taxon>
        <taxon>Borreliella</taxon>
    </lineage>
</organism>
<dbReference type="Proteomes" id="UP000003481">
    <property type="component" value="Unassembled WGS sequence"/>
</dbReference>
<protein>
    <submittedName>
        <fullName evidence="1">Uncharacterized protein</fullName>
    </submittedName>
</protein>
<keyword evidence="1" id="KW-0614">Plasmid</keyword>
<evidence type="ECO:0000313" key="1">
    <source>
        <dbReference type="EMBL" id="EEF83965.1"/>
    </source>
</evidence>
<name>B9X9I6_9SPIR</name>
<dbReference type="EMBL" id="ABKB02000036">
    <property type="protein sequence ID" value="EEF83965.1"/>
    <property type="molecule type" value="Genomic_DNA"/>
</dbReference>
<accession>B9X9I6</accession>
<sequence>MQKSQKKLIKKKEFKNYRILLEKEKFKFSYKKRFKEYQESKLT</sequence>
<evidence type="ECO:0000313" key="2">
    <source>
        <dbReference type="Proteomes" id="UP000003481"/>
    </source>
</evidence>
<dbReference type="HOGENOM" id="CLU_3230514_0_0_12"/>
<comment type="caution">
    <text evidence="1">The sequence shown here is derived from an EMBL/GenBank/DDBJ whole genome shotgun (WGS) entry which is preliminary data.</text>
</comment>
<gene>
    <name evidence="1" type="ORF">BSPA14S_PA0108</name>
</gene>
<reference evidence="1 2" key="1">
    <citation type="submission" date="2009-02" db="EMBL/GenBank/DDBJ databases">
        <authorList>
            <person name="Fraser-Liggett C.M."/>
            <person name="Mongodin E.F."/>
            <person name="Casjens B."/>
            <person name="Dunn J."/>
            <person name="Luft B."/>
            <person name="Qiu W."/>
            <person name="Schutzer S."/>
            <person name="Sebastian Y."/>
        </authorList>
    </citation>
    <scope>NUCLEOTIDE SEQUENCE [LARGE SCALE GENOMIC DNA]</scope>
    <source>
        <strain evidence="1 2">A14S</strain>
        <plasmid evidence="1">unnamed</plasmid>
    </source>
</reference>
<dbReference type="AlphaFoldDB" id="B9X9I6"/>